<sequence>MTIDVEYGSPLPPIEIVGDRYRLRSFRSDDLHLVEEASRDDLIPLITTVPRTWTPQEGMAFIDRQHSRQSGGAGWSLAIAHRDSDRAIGQIGLWISHLHKGRAEIGYWIAASGRGRGAASRAVEALSIWAFDHLDVDRLGLFIEPSNTASIATAERAGYRRDGLLRSWERVGGTPRDMWSYARTRSDQTGEL</sequence>
<dbReference type="GO" id="GO:1990189">
    <property type="term" value="F:protein N-terminal-serine acetyltransferase activity"/>
    <property type="evidence" value="ECO:0007669"/>
    <property type="project" value="TreeGrafter"/>
</dbReference>
<dbReference type="GO" id="GO:0005737">
    <property type="term" value="C:cytoplasm"/>
    <property type="evidence" value="ECO:0007669"/>
    <property type="project" value="TreeGrafter"/>
</dbReference>
<dbReference type="AlphaFoldDB" id="A0A6C7EA69"/>
<feature type="domain" description="N-acetyltransferase" evidence="1">
    <location>
        <begin position="21"/>
        <end position="186"/>
    </location>
</feature>
<dbReference type="Proteomes" id="UP000011863">
    <property type="component" value="Chromosome"/>
</dbReference>
<dbReference type="Gene3D" id="3.40.630.30">
    <property type="match status" value="1"/>
</dbReference>
<evidence type="ECO:0000313" key="3">
    <source>
        <dbReference type="Proteomes" id="UP000011863"/>
    </source>
</evidence>
<accession>A0A6C7EA69</accession>
<name>A0A6C7EA69_ILUCY</name>
<reference evidence="2 3" key="1">
    <citation type="journal article" date="2013" name="Int. J. Syst. Evol. Microbiol.">
        <title>Ilumatobacter nonamiense sp. nov. and Ilumatobacter coccineum sp. nov., isolated from seashore sand.</title>
        <authorList>
            <person name="Matsumoto A."/>
            <person name="Kasai H."/>
            <person name="Matsuo Y."/>
            <person name="Shizuri Y."/>
            <person name="Ichikawa N."/>
            <person name="Fujita N."/>
            <person name="Omura S."/>
            <person name="Takahashi Y."/>
        </authorList>
    </citation>
    <scope>NUCLEOTIDE SEQUENCE [LARGE SCALE GENOMIC DNA]</scope>
    <source>
        <strain evidence="3">NBRC 103263 / KCTC 29153 / YM16-304</strain>
    </source>
</reference>
<dbReference type="SUPFAM" id="SSF55729">
    <property type="entry name" value="Acyl-CoA N-acyltransferases (Nat)"/>
    <property type="match status" value="1"/>
</dbReference>
<dbReference type="EMBL" id="AP012057">
    <property type="protein sequence ID" value="BAN04564.1"/>
    <property type="molecule type" value="Genomic_DNA"/>
</dbReference>
<dbReference type="GO" id="GO:0008999">
    <property type="term" value="F:protein-N-terminal-alanine acetyltransferase activity"/>
    <property type="evidence" value="ECO:0007669"/>
    <property type="project" value="TreeGrafter"/>
</dbReference>
<evidence type="ECO:0000259" key="1">
    <source>
        <dbReference type="PROSITE" id="PS51186"/>
    </source>
</evidence>
<proteinExistence type="predicted"/>
<dbReference type="KEGG" id="aym:YM304_42500"/>
<dbReference type="InterPro" id="IPR051908">
    <property type="entry name" value="Ribosomal_N-acetyltransferase"/>
</dbReference>
<dbReference type="PANTHER" id="PTHR43441:SF10">
    <property type="entry name" value="ACETYLTRANSFERASE"/>
    <property type="match status" value="1"/>
</dbReference>
<evidence type="ECO:0000313" key="2">
    <source>
        <dbReference type="EMBL" id="BAN04564.1"/>
    </source>
</evidence>
<protein>
    <recommendedName>
        <fullName evidence="1">N-acetyltransferase domain-containing protein</fullName>
    </recommendedName>
</protein>
<dbReference type="RefSeq" id="WP_015443811.1">
    <property type="nucleotide sequence ID" value="NC_020520.1"/>
</dbReference>
<dbReference type="PANTHER" id="PTHR43441">
    <property type="entry name" value="RIBOSOMAL-PROTEIN-SERINE ACETYLTRANSFERASE"/>
    <property type="match status" value="1"/>
</dbReference>
<dbReference type="PROSITE" id="PS51186">
    <property type="entry name" value="GNAT"/>
    <property type="match status" value="1"/>
</dbReference>
<dbReference type="InterPro" id="IPR000182">
    <property type="entry name" value="GNAT_dom"/>
</dbReference>
<keyword evidence="3" id="KW-1185">Reference proteome</keyword>
<dbReference type="Pfam" id="PF13302">
    <property type="entry name" value="Acetyltransf_3"/>
    <property type="match status" value="1"/>
</dbReference>
<dbReference type="InterPro" id="IPR016181">
    <property type="entry name" value="Acyl_CoA_acyltransferase"/>
</dbReference>
<organism evidence="2 3">
    <name type="scientific">Ilumatobacter coccineus (strain NBRC 103263 / KCTC 29153 / YM16-304)</name>
    <dbReference type="NCBI Taxonomy" id="1313172"/>
    <lineage>
        <taxon>Bacteria</taxon>
        <taxon>Bacillati</taxon>
        <taxon>Actinomycetota</taxon>
        <taxon>Acidimicrobiia</taxon>
        <taxon>Acidimicrobiales</taxon>
        <taxon>Ilumatobacteraceae</taxon>
        <taxon>Ilumatobacter</taxon>
    </lineage>
</organism>
<gene>
    <name evidence="2" type="ORF">YM304_42500</name>
</gene>